<dbReference type="WBParaSite" id="Hba_01126">
    <property type="protein sequence ID" value="Hba_01126"/>
    <property type="gene ID" value="Hba_01126"/>
</dbReference>
<dbReference type="Proteomes" id="UP000095283">
    <property type="component" value="Unplaced"/>
</dbReference>
<organism evidence="1 2">
    <name type="scientific">Heterorhabditis bacteriophora</name>
    <name type="common">Entomopathogenic nematode worm</name>
    <dbReference type="NCBI Taxonomy" id="37862"/>
    <lineage>
        <taxon>Eukaryota</taxon>
        <taxon>Metazoa</taxon>
        <taxon>Ecdysozoa</taxon>
        <taxon>Nematoda</taxon>
        <taxon>Chromadorea</taxon>
        <taxon>Rhabditida</taxon>
        <taxon>Rhabditina</taxon>
        <taxon>Rhabditomorpha</taxon>
        <taxon>Strongyloidea</taxon>
        <taxon>Heterorhabditidae</taxon>
        <taxon>Heterorhabditis</taxon>
    </lineage>
</organism>
<protein>
    <submittedName>
        <fullName evidence="2">Transposase</fullName>
    </submittedName>
</protein>
<reference evidence="2" key="1">
    <citation type="submission" date="2016-11" db="UniProtKB">
        <authorList>
            <consortium name="WormBaseParasite"/>
        </authorList>
    </citation>
    <scope>IDENTIFICATION</scope>
</reference>
<evidence type="ECO:0000313" key="2">
    <source>
        <dbReference type="WBParaSite" id="Hba_01126"/>
    </source>
</evidence>
<accession>A0A1I7W917</accession>
<evidence type="ECO:0000313" key="1">
    <source>
        <dbReference type="Proteomes" id="UP000095283"/>
    </source>
</evidence>
<sequence length="33" mass="3746">MGLTPEYSLGHDISQFFPQYFASELLGQTEIII</sequence>
<dbReference type="AlphaFoldDB" id="A0A1I7W917"/>
<name>A0A1I7W917_HETBA</name>
<keyword evidence="1" id="KW-1185">Reference proteome</keyword>
<proteinExistence type="predicted"/>